<protein>
    <submittedName>
        <fullName evidence="1">Uncharacterized protein</fullName>
    </submittedName>
</protein>
<evidence type="ECO:0000313" key="1">
    <source>
        <dbReference type="EMBL" id="KAF1845949.1"/>
    </source>
</evidence>
<dbReference type="AlphaFoldDB" id="A0A9P4GIP8"/>
<dbReference type="GeneID" id="63850708"/>
<proteinExistence type="predicted"/>
<gene>
    <name evidence="1" type="ORF">K460DRAFT_366798</name>
</gene>
<comment type="caution">
    <text evidence="1">The sequence shown here is derived from an EMBL/GenBank/DDBJ whole genome shotgun (WGS) entry which is preliminary data.</text>
</comment>
<organism evidence="1 2">
    <name type="scientific">Cucurbitaria berberidis CBS 394.84</name>
    <dbReference type="NCBI Taxonomy" id="1168544"/>
    <lineage>
        <taxon>Eukaryota</taxon>
        <taxon>Fungi</taxon>
        <taxon>Dikarya</taxon>
        <taxon>Ascomycota</taxon>
        <taxon>Pezizomycotina</taxon>
        <taxon>Dothideomycetes</taxon>
        <taxon>Pleosporomycetidae</taxon>
        <taxon>Pleosporales</taxon>
        <taxon>Pleosporineae</taxon>
        <taxon>Cucurbitariaceae</taxon>
        <taxon>Cucurbitaria</taxon>
    </lineage>
</organism>
<dbReference type="RefSeq" id="XP_040788512.1">
    <property type="nucleotide sequence ID" value="XM_040933457.1"/>
</dbReference>
<sequence>MGSDAQTLHKLDDDETLGTWQGSSELQGFITYALMAEEVEIIASFDPRVVERWKVGKMLC</sequence>
<accession>A0A9P4GIP8</accession>
<evidence type="ECO:0000313" key="2">
    <source>
        <dbReference type="Proteomes" id="UP000800039"/>
    </source>
</evidence>
<name>A0A9P4GIP8_9PLEO</name>
<dbReference type="EMBL" id="ML976616">
    <property type="protein sequence ID" value="KAF1845949.1"/>
    <property type="molecule type" value="Genomic_DNA"/>
</dbReference>
<reference evidence="1" key="1">
    <citation type="submission" date="2020-01" db="EMBL/GenBank/DDBJ databases">
        <authorList>
            <consortium name="DOE Joint Genome Institute"/>
            <person name="Haridas S."/>
            <person name="Albert R."/>
            <person name="Binder M."/>
            <person name="Bloem J."/>
            <person name="Labutti K."/>
            <person name="Salamov A."/>
            <person name="Andreopoulos B."/>
            <person name="Baker S.E."/>
            <person name="Barry K."/>
            <person name="Bills G."/>
            <person name="Bluhm B.H."/>
            <person name="Cannon C."/>
            <person name="Castanera R."/>
            <person name="Culley D.E."/>
            <person name="Daum C."/>
            <person name="Ezra D."/>
            <person name="Gonzalez J.B."/>
            <person name="Henrissat B."/>
            <person name="Kuo A."/>
            <person name="Liang C."/>
            <person name="Lipzen A."/>
            <person name="Lutzoni F."/>
            <person name="Magnuson J."/>
            <person name="Mondo S."/>
            <person name="Nolan M."/>
            <person name="Ohm R."/>
            <person name="Pangilinan J."/>
            <person name="Park H.-J."/>
            <person name="Ramirez L."/>
            <person name="Alfaro M."/>
            <person name="Sun H."/>
            <person name="Tritt A."/>
            <person name="Yoshinaga Y."/>
            <person name="Zwiers L.-H."/>
            <person name="Turgeon B.G."/>
            <person name="Goodwin S.B."/>
            <person name="Spatafora J.W."/>
            <person name="Crous P.W."/>
            <person name="Grigoriev I.V."/>
        </authorList>
    </citation>
    <scope>NUCLEOTIDE SEQUENCE</scope>
    <source>
        <strain evidence="1">CBS 394.84</strain>
    </source>
</reference>
<keyword evidence="2" id="KW-1185">Reference proteome</keyword>
<dbReference type="Proteomes" id="UP000800039">
    <property type="component" value="Unassembled WGS sequence"/>
</dbReference>